<feature type="signal peptide" evidence="1">
    <location>
        <begin position="1"/>
        <end position="21"/>
    </location>
</feature>
<dbReference type="EMBL" id="QQTP01000002">
    <property type="protein sequence ID" value="RDJ27949.1"/>
    <property type="molecule type" value="Genomic_DNA"/>
</dbReference>
<keyword evidence="1" id="KW-0732">Signal</keyword>
<protein>
    <recommendedName>
        <fullName evidence="4">DUF3558 domain-containing protein</fullName>
    </recommendedName>
</protein>
<evidence type="ECO:0008006" key="4">
    <source>
        <dbReference type="Google" id="ProtNLM"/>
    </source>
</evidence>
<keyword evidence="3" id="KW-1185">Reference proteome</keyword>
<dbReference type="Proteomes" id="UP000255207">
    <property type="component" value="Unassembled WGS sequence"/>
</dbReference>
<evidence type="ECO:0000256" key="1">
    <source>
        <dbReference type="SAM" id="SignalP"/>
    </source>
</evidence>
<accession>A0A370L9P7</accession>
<reference evidence="3" key="1">
    <citation type="submission" date="2018-07" db="EMBL/GenBank/DDBJ databases">
        <authorList>
            <person name="Safronova V.I."/>
            <person name="Chirak E.R."/>
            <person name="Sazanova A.L."/>
        </authorList>
    </citation>
    <scope>NUCLEOTIDE SEQUENCE [LARGE SCALE GENOMIC DNA]</scope>
    <source>
        <strain evidence="3">RCAM04685</strain>
    </source>
</reference>
<gene>
    <name evidence="2" type="ORF">DWE98_04915</name>
</gene>
<evidence type="ECO:0000313" key="3">
    <source>
        <dbReference type="Proteomes" id="UP000255207"/>
    </source>
</evidence>
<organism evidence="2 3">
    <name type="scientific">Bosea caraganae</name>
    <dbReference type="NCBI Taxonomy" id="2763117"/>
    <lineage>
        <taxon>Bacteria</taxon>
        <taxon>Pseudomonadati</taxon>
        <taxon>Pseudomonadota</taxon>
        <taxon>Alphaproteobacteria</taxon>
        <taxon>Hyphomicrobiales</taxon>
        <taxon>Boseaceae</taxon>
        <taxon>Bosea</taxon>
    </lineage>
</organism>
<name>A0A370L9P7_9HYPH</name>
<dbReference type="AlphaFoldDB" id="A0A370L9P7"/>
<comment type="caution">
    <text evidence="2">The sequence shown here is derived from an EMBL/GenBank/DDBJ whole genome shotgun (WGS) entry which is preliminary data.</text>
</comment>
<proteinExistence type="predicted"/>
<feature type="chain" id="PRO_5030068519" description="DUF3558 domain-containing protein" evidence="1">
    <location>
        <begin position="22"/>
        <end position="159"/>
    </location>
</feature>
<sequence>MLSVLATILLAASSGRLAAQAADNPACKLFTQKEATAYVGASVGNAESGLLPGSSGCSWSDEGADHKMSISVFPAGNALQLKNWGFESWEGFRSLPDIGAKAYVVRTPIMEIMGKKMGGEWQAGAIVGDEYVAVGLKGPKGNADAAVALLREAIKRRQQ</sequence>
<evidence type="ECO:0000313" key="2">
    <source>
        <dbReference type="EMBL" id="RDJ27949.1"/>
    </source>
</evidence>